<organism evidence="2 3">
    <name type="scientific">Dentipellis fragilis</name>
    <dbReference type="NCBI Taxonomy" id="205917"/>
    <lineage>
        <taxon>Eukaryota</taxon>
        <taxon>Fungi</taxon>
        <taxon>Dikarya</taxon>
        <taxon>Basidiomycota</taxon>
        <taxon>Agaricomycotina</taxon>
        <taxon>Agaricomycetes</taxon>
        <taxon>Russulales</taxon>
        <taxon>Hericiaceae</taxon>
        <taxon>Dentipellis</taxon>
    </lineage>
</organism>
<dbReference type="AlphaFoldDB" id="A0A4Y9XPD0"/>
<dbReference type="Proteomes" id="UP000298327">
    <property type="component" value="Unassembled WGS sequence"/>
</dbReference>
<evidence type="ECO:0000256" key="1">
    <source>
        <dbReference type="SAM" id="MobiDB-lite"/>
    </source>
</evidence>
<feature type="region of interest" description="Disordered" evidence="1">
    <location>
        <begin position="298"/>
        <end position="358"/>
    </location>
</feature>
<evidence type="ECO:0000313" key="2">
    <source>
        <dbReference type="EMBL" id="TFY51608.1"/>
    </source>
</evidence>
<keyword evidence="3" id="KW-1185">Reference proteome</keyword>
<name>A0A4Y9XPD0_9AGAM</name>
<feature type="compositionally biased region" description="Basic residues" evidence="1">
    <location>
        <begin position="345"/>
        <end position="358"/>
    </location>
</feature>
<gene>
    <name evidence="2" type="ORF">EVG20_g10921</name>
</gene>
<feature type="compositionally biased region" description="Basic residues" evidence="1">
    <location>
        <begin position="325"/>
        <end position="337"/>
    </location>
</feature>
<dbReference type="EMBL" id="SEOQ01001477">
    <property type="protein sequence ID" value="TFY51608.1"/>
    <property type="molecule type" value="Genomic_DNA"/>
</dbReference>
<sequence>MLSVDIDSPSEPPELHVHADAREAPLVGIGFTGPGPGQQPLTTTQDIPSPTHQVVLCTAGVVGLEAARQEDNVSFDDMHVPFCEWANPPQEEKFSVPFYSGYLNLYNYTSPSTGDCYGDSFAIDEGLYSTPAIPPSAQGTSHFIRISYFHSRSWIDPRRASVSITGGPTARQDHRGEHYKELVLLEKTFDVANLRRSIGLDFLHQTTTFSHTLAAAVCITSASNLEVVNTQGVFQTDIIPRPHTAQNLSLDDTPPSSQALRPHLHFAIAVKTSSLAHNHQLALFTIFSPSIFPSHILAHNGPNTRPHIQADSHPQAHPHPDTHPHPHARACLHHTPHKTPLLQAPRRRPPRRTRARARACYRTLL</sequence>
<reference evidence="2 3" key="1">
    <citation type="submission" date="2019-02" db="EMBL/GenBank/DDBJ databases">
        <title>Genome sequencing of the rare red list fungi Dentipellis fragilis.</title>
        <authorList>
            <person name="Buettner E."/>
            <person name="Kellner H."/>
        </authorList>
    </citation>
    <scope>NUCLEOTIDE SEQUENCE [LARGE SCALE GENOMIC DNA]</scope>
    <source>
        <strain evidence="2 3">DSM 105465</strain>
    </source>
</reference>
<protein>
    <submittedName>
        <fullName evidence="2">Uncharacterized protein</fullName>
    </submittedName>
</protein>
<proteinExistence type="predicted"/>
<evidence type="ECO:0000313" key="3">
    <source>
        <dbReference type="Proteomes" id="UP000298327"/>
    </source>
</evidence>
<comment type="caution">
    <text evidence="2">The sequence shown here is derived from an EMBL/GenBank/DDBJ whole genome shotgun (WGS) entry which is preliminary data.</text>
</comment>
<accession>A0A4Y9XPD0</accession>